<reference evidence="8" key="1">
    <citation type="submission" date="2020-05" db="EMBL/GenBank/DDBJ databases">
        <authorList>
            <person name="Chiriac C."/>
            <person name="Salcher M."/>
            <person name="Ghai R."/>
            <person name="Kavagutti S V."/>
        </authorList>
    </citation>
    <scope>NUCLEOTIDE SEQUENCE</scope>
</reference>
<evidence type="ECO:0000256" key="7">
    <source>
        <dbReference type="SAM" id="Phobius"/>
    </source>
</evidence>
<gene>
    <name evidence="8" type="ORF">UFOPK2809_00486</name>
</gene>
<dbReference type="CDD" id="cd06581">
    <property type="entry name" value="TM_PBP1_LivM_like"/>
    <property type="match status" value="1"/>
</dbReference>
<dbReference type="PANTHER" id="PTHR30482:SF20">
    <property type="entry name" value="HIGH-AFFINITY BRANCHED-CHAIN AMINO ACID TRANSPORT SYSTEM PERMEASE PROTEIN LIVM"/>
    <property type="match status" value="1"/>
</dbReference>
<feature type="compositionally biased region" description="Polar residues" evidence="6">
    <location>
        <begin position="249"/>
        <end position="258"/>
    </location>
</feature>
<evidence type="ECO:0000256" key="4">
    <source>
        <dbReference type="ARBA" id="ARBA00022989"/>
    </source>
</evidence>
<dbReference type="GO" id="GO:0005886">
    <property type="term" value="C:plasma membrane"/>
    <property type="evidence" value="ECO:0007669"/>
    <property type="project" value="UniProtKB-SubCell"/>
</dbReference>
<keyword evidence="3 7" id="KW-0812">Transmembrane</keyword>
<proteinExistence type="predicted"/>
<dbReference type="Pfam" id="PF02653">
    <property type="entry name" value="BPD_transp_2"/>
    <property type="match status" value="2"/>
</dbReference>
<evidence type="ECO:0000256" key="5">
    <source>
        <dbReference type="ARBA" id="ARBA00023136"/>
    </source>
</evidence>
<evidence type="ECO:0000256" key="2">
    <source>
        <dbReference type="ARBA" id="ARBA00022475"/>
    </source>
</evidence>
<dbReference type="PANTHER" id="PTHR30482">
    <property type="entry name" value="HIGH-AFFINITY BRANCHED-CHAIN AMINO ACID TRANSPORT SYSTEM PERMEASE"/>
    <property type="match status" value="1"/>
</dbReference>
<keyword evidence="5 7" id="KW-0472">Membrane</keyword>
<keyword evidence="2" id="KW-1003">Cell membrane</keyword>
<feature type="transmembrane region" description="Helical" evidence="7">
    <location>
        <begin position="339"/>
        <end position="360"/>
    </location>
</feature>
<feature type="region of interest" description="Disordered" evidence="6">
    <location>
        <begin position="209"/>
        <end position="261"/>
    </location>
</feature>
<feature type="transmembrane region" description="Helical" evidence="7">
    <location>
        <begin position="425"/>
        <end position="446"/>
    </location>
</feature>
<keyword evidence="4 7" id="KW-1133">Transmembrane helix</keyword>
<feature type="transmembrane region" description="Helical" evidence="7">
    <location>
        <begin position="70"/>
        <end position="87"/>
    </location>
</feature>
<dbReference type="EMBL" id="CAEZZA010000047">
    <property type="protein sequence ID" value="CAB4743450.1"/>
    <property type="molecule type" value="Genomic_DNA"/>
</dbReference>
<evidence type="ECO:0000256" key="1">
    <source>
        <dbReference type="ARBA" id="ARBA00004651"/>
    </source>
</evidence>
<accession>A0A6J6T8J4</accession>
<feature type="transmembrane region" description="Helical" evidence="7">
    <location>
        <begin position="289"/>
        <end position="309"/>
    </location>
</feature>
<protein>
    <submittedName>
        <fullName evidence="8">Unannotated protein</fullName>
    </submittedName>
</protein>
<dbReference type="GO" id="GO:0015658">
    <property type="term" value="F:branched-chain amino acid transmembrane transporter activity"/>
    <property type="evidence" value="ECO:0007669"/>
    <property type="project" value="InterPro"/>
</dbReference>
<evidence type="ECO:0000256" key="3">
    <source>
        <dbReference type="ARBA" id="ARBA00022692"/>
    </source>
</evidence>
<evidence type="ECO:0000313" key="8">
    <source>
        <dbReference type="EMBL" id="CAB4743450.1"/>
    </source>
</evidence>
<feature type="transmembrane region" description="Helical" evidence="7">
    <location>
        <begin position="391"/>
        <end position="410"/>
    </location>
</feature>
<dbReference type="AlphaFoldDB" id="A0A6J6T8J4"/>
<organism evidence="8">
    <name type="scientific">freshwater metagenome</name>
    <dbReference type="NCBI Taxonomy" id="449393"/>
    <lineage>
        <taxon>unclassified sequences</taxon>
        <taxon>metagenomes</taxon>
        <taxon>ecological metagenomes</taxon>
    </lineage>
</organism>
<feature type="transmembrane region" description="Helical" evidence="7">
    <location>
        <begin position="127"/>
        <end position="146"/>
    </location>
</feature>
<feature type="transmembrane region" description="Helical" evidence="7">
    <location>
        <begin position="366"/>
        <end position="384"/>
    </location>
</feature>
<dbReference type="InterPro" id="IPR001851">
    <property type="entry name" value="ABC_transp_permease"/>
</dbReference>
<feature type="transmembrane region" description="Helical" evidence="7">
    <location>
        <begin position="36"/>
        <end position="58"/>
    </location>
</feature>
<evidence type="ECO:0000256" key="6">
    <source>
        <dbReference type="SAM" id="MobiDB-lite"/>
    </source>
</evidence>
<dbReference type="InterPro" id="IPR043428">
    <property type="entry name" value="LivM-like"/>
</dbReference>
<comment type="subcellular location">
    <subcellularLocation>
        <location evidence="1">Cell membrane</location>
        <topology evidence="1">Multi-pass membrane protein</topology>
    </subcellularLocation>
</comment>
<sequence>MLNLLRLPGARFLSHLAIVFVIWAALMRINEGIDPLMSYYLALAAMYATAMFGMVILVGLSGQVSLGNGALMAIGGYVFALTSLNWQTVPILGWQWNPIWSMIFAGFGGIAVGLIIGWIGARLRGPYLAGLTLGIAVGIPAIATRFPELFGGETGLMLTVPYPAGGYAPAVEPATIDEAPLDEAPLEQAPLDEAPLEQAPLDEAPIDAPLEQAPLDGGSGGDMLTADNFPSSESSPAAGDMLTADNFPSAESSPSVSALPSDAALPTDIDPIAGGDALLAGSAFVLERWQASLAVTAACIIGFLALNLVRGRQGRVWRAVRDDSVAAAVSGISPAGSKISAFVVSSFFAAIAGAVFAQILSYVGPGAFGLGLSLSLLVGVVLGGRASLGGAIIGGVLLVALPQLVFNIAGDRGWPANVTDNAPNLVYGLLVVLVVLIAPGGILGSLKEGARRLLDRSRTAP</sequence>
<name>A0A6J6T8J4_9ZZZZ</name>
<feature type="transmembrane region" description="Helical" evidence="7">
    <location>
        <begin position="12"/>
        <end position="30"/>
    </location>
</feature>
<feature type="transmembrane region" description="Helical" evidence="7">
    <location>
        <begin position="99"/>
        <end position="120"/>
    </location>
</feature>